<proteinExistence type="predicted"/>
<feature type="region of interest" description="Disordered" evidence="1">
    <location>
        <begin position="60"/>
        <end position="111"/>
    </location>
</feature>
<dbReference type="EMBL" id="VLJV01000001">
    <property type="protein sequence ID" value="TWH20652.1"/>
    <property type="molecule type" value="Genomic_DNA"/>
</dbReference>
<dbReference type="Proteomes" id="UP000317303">
    <property type="component" value="Unassembled WGS sequence"/>
</dbReference>
<keyword evidence="3" id="KW-1185">Reference proteome</keyword>
<name>A0A660CB18_9PSEU</name>
<organism evidence="2 3">
    <name type="scientific">Prauserella rugosa</name>
    <dbReference type="NCBI Taxonomy" id="43354"/>
    <lineage>
        <taxon>Bacteria</taxon>
        <taxon>Bacillati</taxon>
        <taxon>Actinomycetota</taxon>
        <taxon>Actinomycetes</taxon>
        <taxon>Pseudonocardiales</taxon>
        <taxon>Pseudonocardiaceae</taxon>
        <taxon>Prauserella</taxon>
    </lineage>
</organism>
<sequence length="135" mass="13334">MTGQKPAAVGRAVDPVAAAMPAKQTVDVADWISSDSPRGSVEGSLRSANVPATRLSIASRGSAYASGVAPPPRSPDTTSATPPRPIASPSHCRGVVCCPSSGPDRAAATSGWSAAISADVPAGTPSSAANTTPER</sequence>
<evidence type="ECO:0000313" key="3">
    <source>
        <dbReference type="Proteomes" id="UP000317303"/>
    </source>
</evidence>
<protein>
    <submittedName>
        <fullName evidence="2">Uncharacterized protein</fullName>
    </submittedName>
</protein>
<evidence type="ECO:0000256" key="1">
    <source>
        <dbReference type="SAM" id="MobiDB-lite"/>
    </source>
</evidence>
<accession>A0A660CB18</accession>
<evidence type="ECO:0000313" key="2">
    <source>
        <dbReference type="EMBL" id="TWH20652.1"/>
    </source>
</evidence>
<gene>
    <name evidence="2" type="ORF">JD82_02499</name>
</gene>
<dbReference type="AlphaFoldDB" id="A0A660CB18"/>
<reference evidence="2 3" key="1">
    <citation type="submission" date="2019-07" db="EMBL/GenBank/DDBJ databases">
        <title>R&amp;d 2014.</title>
        <authorList>
            <person name="Klenk H.-P."/>
        </authorList>
    </citation>
    <scope>NUCLEOTIDE SEQUENCE [LARGE SCALE GENOMIC DNA]</scope>
    <source>
        <strain evidence="2 3">DSM 43194</strain>
    </source>
</reference>
<comment type="caution">
    <text evidence="2">The sequence shown here is derived from an EMBL/GenBank/DDBJ whole genome shotgun (WGS) entry which is preliminary data.</text>
</comment>